<sequence>MSESSSFHGYYSNNCKIKHCFRSTKTIRTVFSARKKISISKAGNRCALLGGCRGIKRKLIQFEVAKSGSIKGRISRCAQFPCSIQQCAHIGVLNPQLLNVVQGSINLIEDQEIPRNRGIEIPSESNTADKKAHTGIQTVLSGESSPLFSG</sequence>
<name>A0A6D2KWI1_9BRAS</name>
<dbReference type="Proteomes" id="UP000467841">
    <property type="component" value="Unassembled WGS sequence"/>
</dbReference>
<accession>A0A6D2KWI1</accession>
<proteinExistence type="predicted"/>
<comment type="caution">
    <text evidence="1">The sequence shown here is derived from an EMBL/GenBank/DDBJ whole genome shotgun (WGS) entry which is preliminary data.</text>
</comment>
<keyword evidence="2" id="KW-1185">Reference proteome</keyword>
<dbReference type="AlphaFoldDB" id="A0A6D2KWI1"/>
<evidence type="ECO:0000313" key="2">
    <source>
        <dbReference type="Proteomes" id="UP000467841"/>
    </source>
</evidence>
<organism evidence="1 2">
    <name type="scientific">Microthlaspi erraticum</name>
    <dbReference type="NCBI Taxonomy" id="1685480"/>
    <lineage>
        <taxon>Eukaryota</taxon>
        <taxon>Viridiplantae</taxon>
        <taxon>Streptophyta</taxon>
        <taxon>Embryophyta</taxon>
        <taxon>Tracheophyta</taxon>
        <taxon>Spermatophyta</taxon>
        <taxon>Magnoliopsida</taxon>
        <taxon>eudicotyledons</taxon>
        <taxon>Gunneridae</taxon>
        <taxon>Pentapetalae</taxon>
        <taxon>rosids</taxon>
        <taxon>malvids</taxon>
        <taxon>Brassicales</taxon>
        <taxon>Brassicaceae</taxon>
        <taxon>Coluteocarpeae</taxon>
        <taxon>Microthlaspi</taxon>
    </lineage>
</organism>
<protein>
    <submittedName>
        <fullName evidence="1">Uncharacterized protein</fullName>
    </submittedName>
</protein>
<dbReference type="EMBL" id="CACVBM020001535">
    <property type="protein sequence ID" value="CAA7053454.1"/>
    <property type="molecule type" value="Genomic_DNA"/>
</dbReference>
<reference evidence="1" key="1">
    <citation type="submission" date="2020-01" db="EMBL/GenBank/DDBJ databases">
        <authorList>
            <person name="Mishra B."/>
        </authorList>
    </citation>
    <scope>NUCLEOTIDE SEQUENCE [LARGE SCALE GENOMIC DNA]</scope>
</reference>
<evidence type="ECO:0000313" key="1">
    <source>
        <dbReference type="EMBL" id="CAA7053454.1"/>
    </source>
</evidence>
<gene>
    <name evidence="1" type="ORF">MERR_LOCUS40690</name>
</gene>